<dbReference type="RefSeq" id="WP_172688335.1">
    <property type="nucleotide sequence ID" value="NZ_KU254577.1"/>
</dbReference>
<feature type="domain" description="SprT-like" evidence="1">
    <location>
        <begin position="12"/>
        <end position="173"/>
    </location>
</feature>
<keyword evidence="2" id="KW-0614">Plasmid</keyword>
<protein>
    <recommendedName>
        <fullName evidence="1">SprT-like domain-containing protein</fullName>
    </recommendedName>
</protein>
<dbReference type="AlphaFoldDB" id="A0A3G1DGL6"/>
<sequence length="291" mass="32920">MRPVDELKAVRSRVTECLGLASSHFGRVFPEIPVRFDLTGKTGGMYRYRIDRHTGKLKDQEFRFNRLLAKENLHEYLDQICAHEVAHYITRNVWGTKPSPHGAEWQGVMRDVFKLDPDRCHSMDTSKSVKKGFVYRCGCKGNDHMLSTKTHNRVARKIAILRCKTCGELLEFVQQAERAPAPIISKLFISTSGPTIDSDQADRIVKLIVDHQVNQVVLDCLITGERHRELLSKKLKVPSSSVLRHLSPDTLPGGVTHAIVFSDGQDERQVRVARAFEQRGVKVRMVRAGVG</sequence>
<dbReference type="EMBL" id="KU254577">
    <property type="protein sequence ID" value="AMP35796.1"/>
    <property type="molecule type" value="Genomic_DNA"/>
</dbReference>
<dbReference type="PANTHER" id="PTHR38773:SF1">
    <property type="entry name" value="PROTEIN SPRT"/>
    <property type="match status" value="1"/>
</dbReference>
<evidence type="ECO:0000313" key="2">
    <source>
        <dbReference type="EMBL" id="AMP35796.1"/>
    </source>
</evidence>
<dbReference type="Pfam" id="PF10263">
    <property type="entry name" value="SprT-like"/>
    <property type="match status" value="1"/>
</dbReference>
<evidence type="ECO:0000259" key="1">
    <source>
        <dbReference type="SMART" id="SM00731"/>
    </source>
</evidence>
<geneLocation type="plasmid" evidence="2">
    <name>pHN39-SIM</name>
</geneLocation>
<accession>A0A3G1DGL6</accession>
<dbReference type="GO" id="GO:0006950">
    <property type="term" value="P:response to stress"/>
    <property type="evidence" value="ECO:0007669"/>
    <property type="project" value="UniProtKB-ARBA"/>
</dbReference>
<dbReference type="SMART" id="SM00731">
    <property type="entry name" value="SprT"/>
    <property type="match status" value="1"/>
</dbReference>
<dbReference type="PANTHER" id="PTHR38773">
    <property type="entry name" value="PROTEIN SPRT"/>
    <property type="match status" value="1"/>
</dbReference>
<dbReference type="InterPro" id="IPR006640">
    <property type="entry name" value="SprT-like_domain"/>
</dbReference>
<name>A0A3G1DGL6_PSEAI</name>
<organism evidence="2">
    <name type="scientific">Pseudomonas aeruginosa</name>
    <dbReference type="NCBI Taxonomy" id="287"/>
    <lineage>
        <taxon>Bacteria</taxon>
        <taxon>Pseudomonadati</taxon>
        <taxon>Pseudomonadota</taxon>
        <taxon>Gammaproteobacteria</taxon>
        <taxon>Pseudomonadales</taxon>
        <taxon>Pseudomonadaceae</taxon>
        <taxon>Pseudomonas</taxon>
    </lineage>
</organism>
<reference evidence="2" key="1">
    <citation type="submission" date="2015-12" db="EMBL/GenBank/DDBJ databases">
        <title>The first report of fully sequenced SIM-encoding plasmid pHN39-SIM.</title>
        <authorList>
            <person name="Sun F."/>
            <person name="Zhou D."/>
            <person name="Wang Q."/>
            <person name="Feng J."/>
            <person name="Feng W."/>
            <person name="Luo W."/>
            <person name="Zhang D."/>
            <person name="Chen Y."/>
            <person name="Qiu X."/>
            <person name="Yin Z."/>
            <person name="Chen W."/>
            <person name="Xia P."/>
        </authorList>
    </citation>
    <scope>NUCLEOTIDE SEQUENCE</scope>
    <source>
        <strain evidence="2">HN39</strain>
        <plasmid evidence="2">pHN39-SIM</plasmid>
    </source>
</reference>
<proteinExistence type="predicted"/>